<keyword evidence="4 7" id="KW-0812">Transmembrane</keyword>
<comment type="similarity">
    <text evidence="2">Belongs to the UPF0702 family.</text>
</comment>
<evidence type="ECO:0000256" key="6">
    <source>
        <dbReference type="ARBA" id="ARBA00023136"/>
    </source>
</evidence>
<evidence type="ECO:0000256" key="3">
    <source>
        <dbReference type="ARBA" id="ARBA00022475"/>
    </source>
</evidence>
<evidence type="ECO:0000256" key="1">
    <source>
        <dbReference type="ARBA" id="ARBA00004651"/>
    </source>
</evidence>
<dbReference type="InterPro" id="IPR023090">
    <property type="entry name" value="UPF0702_alpha/beta_dom_sf"/>
</dbReference>
<feature type="transmembrane region" description="Helical" evidence="7">
    <location>
        <begin position="58"/>
        <end position="80"/>
    </location>
</feature>
<feature type="transmembrane region" description="Helical" evidence="7">
    <location>
        <begin position="34"/>
        <end position="52"/>
    </location>
</feature>
<reference evidence="10 11" key="1">
    <citation type="journal article" date="2019" name="Int. J. Syst. Evol. Microbiol.">
        <title>Anaerobacillus alkaliphilus sp. nov., a novel alkaliphilic and moderately halophilic bacterium.</title>
        <authorList>
            <person name="Borsodi A.K."/>
            <person name="Aszalos J.M."/>
            <person name="Bihari P."/>
            <person name="Nagy I."/>
            <person name="Schumann P."/>
            <person name="Sproer C."/>
            <person name="Kovacs A.L."/>
            <person name="Boka K."/>
            <person name="Dobosy P."/>
            <person name="Ovari M."/>
            <person name="Szili-Kovacs T."/>
            <person name="Toth E."/>
        </authorList>
    </citation>
    <scope>NUCLEOTIDE SEQUENCE [LARGE SCALE GENOMIC DNA]</scope>
    <source>
        <strain evidence="10 11">B16-10</strain>
    </source>
</reference>
<comment type="subcellular location">
    <subcellularLocation>
        <location evidence="1">Cell membrane</location>
        <topology evidence="1">Multi-pass membrane protein</topology>
    </subcellularLocation>
</comment>
<gene>
    <name evidence="10" type="ORF">DS745_22350</name>
</gene>
<evidence type="ECO:0000313" key="10">
    <source>
        <dbReference type="EMBL" id="RXI96454.1"/>
    </source>
</evidence>
<dbReference type="AlphaFoldDB" id="A0A4Q0VN29"/>
<dbReference type="EMBL" id="QOUX01000047">
    <property type="protein sequence ID" value="RXI96454.1"/>
    <property type="molecule type" value="Genomic_DNA"/>
</dbReference>
<evidence type="ECO:0000256" key="5">
    <source>
        <dbReference type="ARBA" id="ARBA00022989"/>
    </source>
</evidence>
<comment type="caution">
    <text evidence="10">The sequence shown here is derived from an EMBL/GenBank/DDBJ whole genome shotgun (WGS) entry which is preliminary data.</text>
</comment>
<keyword evidence="5 7" id="KW-1133">Transmembrane helix</keyword>
<evidence type="ECO:0000259" key="9">
    <source>
        <dbReference type="Pfam" id="PF20730"/>
    </source>
</evidence>
<dbReference type="OrthoDB" id="9778331at2"/>
<evidence type="ECO:0000256" key="7">
    <source>
        <dbReference type="SAM" id="Phobius"/>
    </source>
</evidence>
<keyword evidence="3" id="KW-1003">Cell membrane</keyword>
<feature type="domain" description="YetF C-terminal" evidence="8">
    <location>
        <begin position="82"/>
        <end position="214"/>
    </location>
</feature>
<dbReference type="InterPro" id="IPR007353">
    <property type="entry name" value="DUF421"/>
</dbReference>
<dbReference type="PANTHER" id="PTHR34582">
    <property type="entry name" value="UPF0702 TRANSMEMBRANE PROTEIN YCAP"/>
    <property type="match status" value="1"/>
</dbReference>
<dbReference type="Gene3D" id="3.30.240.20">
    <property type="entry name" value="bsu07140 like domains"/>
    <property type="match status" value="2"/>
</dbReference>
<keyword evidence="11" id="KW-1185">Reference proteome</keyword>
<evidence type="ECO:0000256" key="4">
    <source>
        <dbReference type="ARBA" id="ARBA00022692"/>
    </source>
</evidence>
<proteinExistence type="inferred from homology"/>
<dbReference type="GO" id="GO:0005886">
    <property type="term" value="C:plasma membrane"/>
    <property type="evidence" value="ECO:0007669"/>
    <property type="project" value="UniProtKB-SubCell"/>
</dbReference>
<evidence type="ECO:0000259" key="8">
    <source>
        <dbReference type="Pfam" id="PF04239"/>
    </source>
</evidence>
<evidence type="ECO:0000256" key="2">
    <source>
        <dbReference type="ARBA" id="ARBA00006448"/>
    </source>
</evidence>
<protein>
    <submittedName>
        <fullName evidence="10">DUF421 domain-containing protein</fullName>
    </submittedName>
</protein>
<dbReference type="Pfam" id="PF04239">
    <property type="entry name" value="DUF421"/>
    <property type="match status" value="1"/>
</dbReference>
<dbReference type="Proteomes" id="UP000290649">
    <property type="component" value="Unassembled WGS sequence"/>
</dbReference>
<evidence type="ECO:0000313" key="11">
    <source>
        <dbReference type="Proteomes" id="UP000290649"/>
    </source>
</evidence>
<feature type="domain" description="YetF-like N-terminal transmembrane" evidence="9">
    <location>
        <begin position="4"/>
        <end position="69"/>
    </location>
</feature>
<sequence>MSVLEMVIRTTTGFVILYTLCRILNKKLISQMTFFDYVSGITIGSVVASSMLMKDVPIFIGMFGLILFCFYTFLSSITAIKSLWGRKVLEDEPTYLIKNGQVLEDGLKKVRLTMNSLLTGLRKKGYFYVDQVETAVLETDGVITVLPKPQFAPATQQDVFNVNVSRGTAQAFIIDGQLLPNGLKAIEKDMAWVEQVLKEQNIPSIKEVFFAQVDQLGNIYIDKRMDKNINLKYE</sequence>
<organism evidence="10 11">
    <name type="scientific">Anaerobacillus alkaliphilus</name>
    <dbReference type="NCBI Taxonomy" id="1548597"/>
    <lineage>
        <taxon>Bacteria</taxon>
        <taxon>Bacillati</taxon>
        <taxon>Bacillota</taxon>
        <taxon>Bacilli</taxon>
        <taxon>Bacillales</taxon>
        <taxon>Bacillaceae</taxon>
        <taxon>Anaerobacillus</taxon>
    </lineage>
</organism>
<dbReference type="RefSeq" id="WP_129080431.1">
    <property type="nucleotide sequence ID" value="NZ_QOUX01000047.1"/>
</dbReference>
<accession>A0A4Q0VN29</accession>
<dbReference type="InterPro" id="IPR048454">
    <property type="entry name" value="YetF_N"/>
</dbReference>
<keyword evidence="6 7" id="KW-0472">Membrane</keyword>
<dbReference type="PANTHER" id="PTHR34582:SF7">
    <property type="entry name" value="UPF0702 TRANSMEMBRANE PROTEIN YDFS"/>
    <property type="match status" value="1"/>
</dbReference>
<dbReference type="Pfam" id="PF20730">
    <property type="entry name" value="YetF_N"/>
    <property type="match status" value="1"/>
</dbReference>
<name>A0A4Q0VN29_9BACI</name>